<keyword evidence="2" id="KW-1185">Reference proteome</keyword>
<dbReference type="EMBL" id="JANRMI010000002">
    <property type="protein sequence ID" value="MDG0816160.1"/>
    <property type="molecule type" value="Genomic_DNA"/>
</dbReference>
<evidence type="ECO:0000313" key="2">
    <source>
        <dbReference type="Proteomes" id="UP001152321"/>
    </source>
</evidence>
<organism evidence="1 2">
    <name type="scientific">Bdellovibrio svalbardensis</name>
    <dbReference type="NCBI Taxonomy" id="2972972"/>
    <lineage>
        <taxon>Bacteria</taxon>
        <taxon>Pseudomonadati</taxon>
        <taxon>Bdellovibrionota</taxon>
        <taxon>Bdellovibrionia</taxon>
        <taxon>Bdellovibrionales</taxon>
        <taxon>Pseudobdellovibrionaceae</taxon>
        <taxon>Bdellovibrio</taxon>
    </lineage>
</organism>
<gene>
    <name evidence="1" type="ORF">NWE73_07280</name>
</gene>
<reference evidence="1" key="1">
    <citation type="submission" date="2022-08" db="EMBL/GenBank/DDBJ databases">
        <title>Novel Bdellovibrio Species Isolated from Svalbard: Designation Bdellovibrio svalbardensis.</title>
        <authorList>
            <person name="Mitchell R.J."/>
            <person name="Choi S.Y."/>
        </authorList>
    </citation>
    <scope>NUCLEOTIDE SEQUENCE</scope>
    <source>
        <strain evidence="1">PAP01</strain>
    </source>
</reference>
<evidence type="ECO:0000313" key="1">
    <source>
        <dbReference type="EMBL" id="MDG0816160.1"/>
    </source>
</evidence>
<proteinExistence type="predicted"/>
<protein>
    <submittedName>
        <fullName evidence="1">Uncharacterized protein</fullName>
    </submittedName>
</protein>
<sequence length="157" mass="17260">MGKLDVKIEKAADKLVVQMAGTIDEDVDFSQFNLAGNPAVEVELSNIKSINSCGIREWIKWIGTAGSAAVTFNNCPKVIVDQINMVDGFLPATGRVQSFFVPYYNDDAGSEKNVLFRYGTEFSDGGVTPPAAVKDDDGNEMEMDVIESKYFKFLNKK</sequence>
<dbReference type="Proteomes" id="UP001152321">
    <property type="component" value="Unassembled WGS sequence"/>
</dbReference>
<name>A0ABT6DH35_9BACT</name>
<comment type="caution">
    <text evidence="1">The sequence shown here is derived from an EMBL/GenBank/DDBJ whole genome shotgun (WGS) entry which is preliminary data.</text>
</comment>
<accession>A0ABT6DH35</accession>
<dbReference type="RefSeq" id="WP_277577637.1">
    <property type="nucleotide sequence ID" value="NZ_JANRMI010000002.1"/>
</dbReference>